<gene>
    <name evidence="14" type="ORF">SNE40_018783</name>
</gene>
<dbReference type="Proteomes" id="UP001347796">
    <property type="component" value="Unassembled WGS sequence"/>
</dbReference>
<feature type="domain" description="3-hydroxyacyl-CoA dehydrogenase NAD binding" evidence="13">
    <location>
        <begin position="12"/>
        <end position="192"/>
    </location>
</feature>
<evidence type="ECO:0000256" key="1">
    <source>
        <dbReference type="ARBA" id="ARBA00004496"/>
    </source>
</evidence>
<organism evidence="14 15">
    <name type="scientific">Patella caerulea</name>
    <name type="common">Rayed Mediterranean limpet</name>
    <dbReference type="NCBI Taxonomy" id="87958"/>
    <lineage>
        <taxon>Eukaryota</taxon>
        <taxon>Metazoa</taxon>
        <taxon>Spiralia</taxon>
        <taxon>Lophotrochozoa</taxon>
        <taxon>Mollusca</taxon>
        <taxon>Gastropoda</taxon>
        <taxon>Patellogastropoda</taxon>
        <taxon>Patelloidea</taxon>
        <taxon>Patellidae</taxon>
        <taxon>Patella</taxon>
    </lineage>
</organism>
<dbReference type="EMBL" id="JAZGQO010000014">
    <property type="protein sequence ID" value="KAK6170374.1"/>
    <property type="molecule type" value="Genomic_DNA"/>
</dbReference>
<evidence type="ECO:0000256" key="4">
    <source>
        <dbReference type="ARBA" id="ARBA00022490"/>
    </source>
</evidence>
<keyword evidence="7" id="KW-0520">NAD</keyword>
<dbReference type="InterPro" id="IPR008927">
    <property type="entry name" value="6-PGluconate_DH-like_C_sf"/>
</dbReference>
<dbReference type="SUPFAM" id="SSF48179">
    <property type="entry name" value="6-phosphogluconate dehydrogenase C-terminal domain-like"/>
    <property type="match status" value="1"/>
</dbReference>
<dbReference type="Pfam" id="PF00725">
    <property type="entry name" value="3HCDH"/>
    <property type="match status" value="1"/>
</dbReference>
<dbReference type="InterPro" id="IPR022694">
    <property type="entry name" value="3-OHacyl-CoA_DH"/>
</dbReference>
<sequence>MAAKDTPTSDMKVGIIGSGLIGQSWAMLFASAGYQVGIYDVEIEQVKKALQNIEQQLLDLEEQGLLRGNLNKQEQRERIAAASTIGDCVKGAFYIQECVPERLDIKKGVWGEVDKIVNVDVIMASSSSSLLPSKISDNLKHRNRFVVSHPTNPPFYAPLVEIIPAPWTDDDVVPTTKSLLERIGQVPVVLKKEIDGFVLNRIQYSIIGEAWRLINDDIISAEDLDKVMSTGLGVRYAFMGPLETAYLNADGMKSYIERYAEMIYRIQTSFGQPLPMGGKTGDKIQKELESYVCPVERVTERRQWRDKRLAALAKLKKEMDKGDSAS</sequence>
<comment type="subunit">
    <text evidence="3">Homodimer.</text>
</comment>
<keyword evidence="11" id="KW-0175">Coiled coil</keyword>
<dbReference type="AlphaFoldDB" id="A0AAN8J8A0"/>
<dbReference type="Gene3D" id="3.40.50.720">
    <property type="entry name" value="NAD(P)-binding Rossmann-like Domain"/>
    <property type="match status" value="1"/>
</dbReference>
<evidence type="ECO:0000256" key="10">
    <source>
        <dbReference type="PIRSR" id="PIRSR000105-1"/>
    </source>
</evidence>
<evidence type="ECO:0000256" key="6">
    <source>
        <dbReference type="ARBA" id="ARBA00023002"/>
    </source>
</evidence>
<evidence type="ECO:0000313" key="15">
    <source>
        <dbReference type="Proteomes" id="UP001347796"/>
    </source>
</evidence>
<keyword evidence="15" id="KW-1185">Reference proteome</keyword>
<dbReference type="GO" id="GO:0050104">
    <property type="term" value="F:L-gulonate 3-dehydrogenase activity"/>
    <property type="evidence" value="ECO:0007669"/>
    <property type="project" value="UniProtKB-EC"/>
</dbReference>
<keyword evidence="4" id="KW-0963">Cytoplasm</keyword>
<dbReference type="PIRSF" id="PIRSF000105">
    <property type="entry name" value="HCDH"/>
    <property type="match status" value="1"/>
</dbReference>
<evidence type="ECO:0000259" key="13">
    <source>
        <dbReference type="Pfam" id="PF02737"/>
    </source>
</evidence>
<evidence type="ECO:0000259" key="12">
    <source>
        <dbReference type="Pfam" id="PF00725"/>
    </source>
</evidence>
<dbReference type="InterPro" id="IPR006108">
    <property type="entry name" value="3HC_DH_C"/>
</dbReference>
<dbReference type="Pfam" id="PF02737">
    <property type="entry name" value="3HCDH_N"/>
    <property type="match status" value="1"/>
</dbReference>
<dbReference type="PANTHER" id="PTHR48075">
    <property type="entry name" value="3-HYDROXYACYL-COA DEHYDROGENASE FAMILY PROTEIN"/>
    <property type="match status" value="1"/>
</dbReference>
<evidence type="ECO:0000256" key="7">
    <source>
        <dbReference type="ARBA" id="ARBA00023027"/>
    </source>
</evidence>
<dbReference type="InterPro" id="IPR013328">
    <property type="entry name" value="6PGD_dom2"/>
</dbReference>
<evidence type="ECO:0000256" key="5">
    <source>
        <dbReference type="ARBA" id="ARBA00022553"/>
    </source>
</evidence>
<feature type="site" description="Important for catalytic activity" evidence="10">
    <location>
        <position position="149"/>
    </location>
</feature>
<dbReference type="GO" id="GO:0005737">
    <property type="term" value="C:cytoplasm"/>
    <property type="evidence" value="ECO:0007669"/>
    <property type="project" value="UniProtKB-SubCell"/>
</dbReference>
<accession>A0AAN8J8A0</accession>
<keyword evidence="5" id="KW-0597">Phosphoprotein</keyword>
<keyword evidence="6" id="KW-0560">Oxidoreductase</keyword>
<name>A0AAN8J8A0_PATCE</name>
<dbReference type="GO" id="GO:0070403">
    <property type="term" value="F:NAD+ binding"/>
    <property type="evidence" value="ECO:0007669"/>
    <property type="project" value="InterPro"/>
</dbReference>
<evidence type="ECO:0000256" key="8">
    <source>
        <dbReference type="ARBA" id="ARBA00038962"/>
    </source>
</evidence>
<feature type="coiled-coil region" evidence="11">
    <location>
        <begin position="36"/>
        <end position="63"/>
    </location>
</feature>
<protein>
    <recommendedName>
        <fullName evidence="9">L-gulonate 3-dehydrogenase</fullName>
        <ecNumber evidence="8">1.1.1.45</ecNumber>
    </recommendedName>
    <alternativeName>
        <fullName evidence="9">L-gulonate 3-dehydrogenase</fullName>
    </alternativeName>
</protein>
<dbReference type="SUPFAM" id="SSF51735">
    <property type="entry name" value="NAD(P)-binding Rossmann-fold domains"/>
    <property type="match status" value="1"/>
</dbReference>
<evidence type="ECO:0000256" key="3">
    <source>
        <dbReference type="ARBA" id="ARBA00011738"/>
    </source>
</evidence>
<dbReference type="InterPro" id="IPR006176">
    <property type="entry name" value="3-OHacyl-CoA_DH_NAD-bd"/>
</dbReference>
<evidence type="ECO:0000256" key="11">
    <source>
        <dbReference type="SAM" id="Coils"/>
    </source>
</evidence>
<evidence type="ECO:0000256" key="2">
    <source>
        <dbReference type="ARBA" id="ARBA00009463"/>
    </source>
</evidence>
<comment type="subcellular location">
    <subcellularLocation>
        <location evidence="1">Cytoplasm</location>
    </subcellularLocation>
</comment>
<dbReference type="FunFam" id="3.40.50.720:FF:000356">
    <property type="entry name" value="Lambda-crystallin homolog"/>
    <property type="match status" value="1"/>
</dbReference>
<comment type="similarity">
    <text evidence="2">Belongs to the 3-hydroxyacyl-CoA dehydrogenase family.</text>
</comment>
<dbReference type="Gene3D" id="1.10.1040.10">
    <property type="entry name" value="N-(1-d-carboxylethyl)-l-norvaline Dehydrogenase, domain 2"/>
    <property type="match status" value="1"/>
</dbReference>
<feature type="domain" description="3-hydroxyacyl-CoA dehydrogenase C-terminal" evidence="12">
    <location>
        <begin position="196"/>
        <end position="283"/>
    </location>
</feature>
<evidence type="ECO:0000256" key="9">
    <source>
        <dbReference type="ARBA" id="ARBA00042709"/>
    </source>
</evidence>
<dbReference type="GO" id="GO:0006631">
    <property type="term" value="P:fatty acid metabolic process"/>
    <property type="evidence" value="ECO:0007669"/>
    <property type="project" value="InterPro"/>
</dbReference>
<reference evidence="14 15" key="1">
    <citation type="submission" date="2024-01" db="EMBL/GenBank/DDBJ databases">
        <title>The genome of the rayed Mediterranean limpet Patella caerulea (Linnaeus, 1758).</title>
        <authorList>
            <person name="Anh-Thu Weber A."/>
            <person name="Halstead-Nussloch G."/>
        </authorList>
    </citation>
    <scope>NUCLEOTIDE SEQUENCE [LARGE SCALE GENOMIC DNA]</scope>
    <source>
        <strain evidence="14">AATW-2023a</strain>
        <tissue evidence="14">Whole specimen</tissue>
    </source>
</reference>
<proteinExistence type="inferred from homology"/>
<dbReference type="InterPro" id="IPR036291">
    <property type="entry name" value="NAD(P)-bd_dom_sf"/>
</dbReference>
<evidence type="ECO:0000313" key="14">
    <source>
        <dbReference type="EMBL" id="KAK6170374.1"/>
    </source>
</evidence>
<dbReference type="PANTHER" id="PTHR48075:SF1">
    <property type="entry name" value="LAMBDA-CRYSTALLIN HOMOLOG"/>
    <property type="match status" value="1"/>
</dbReference>
<dbReference type="EC" id="1.1.1.45" evidence="8"/>
<comment type="caution">
    <text evidence="14">The sequence shown here is derived from an EMBL/GenBank/DDBJ whole genome shotgun (WGS) entry which is preliminary data.</text>
</comment>